<dbReference type="Pfam" id="PF23562">
    <property type="entry name" value="AMP-binding_C_3"/>
    <property type="match status" value="1"/>
</dbReference>
<dbReference type="Proteomes" id="UP000724874">
    <property type="component" value="Unassembled WGS sequence"/>
</dbReference>
<dbReference type="InterPro" id="IPR036291">
    <property type="entry name" value="NAD(P)-bd_dom_sf"/>
</dbReference>
<evidence type="ECO:0000259" key="4">
    <source>
        <dbReference type="Pfam" id="PF07993"/>
    </source>
</evidence>
<evidence type="ECO:0000259" key="3">
    <source>
        <dbReference type="Pfam" id="PF00501"/>
    </source>
</evidence>
<dbReference type="SUPFAM" id="SSF56801">
    <property type="entry name" value="Acetyl-CoA synthetase-like"/>
    <property type="match status" value="1"/>
</dbReference>
<dbReference type="SUPFAM" id="SSF51735">
    <property type="entry name" value="NAD(P)-binding Rossmann-fold domains"/>
    <property type="match status" value="1"/>
</dbReference>
<dbReference type="OrthoDB" id="429813at2759"/>
<dbReference type="InterPro" id="IPR001753">
    <property type="entry name" value="Enoyl-CoA_hydra/iso"/>
</dbReference>
<keyword evidence="2" id="KW-0597">Phosphoprotein</keyword>
<dbReference type="EMBL" id="JADNYJ010000043">
    <property type="protein sequence ID" value="KAF8901202.1"/>
    <property type="molecule type" value="Genomic_DNA"/>
</dbReference>
<evidence type="ECO:0000313" key="6">
    <source>
        <dbReference type="Proteomes" id="UP000724874"/>
    </source>
</evidence>
<dbReference type="Gene3D" id="3.40.50.12780">
    <property type="entry name" value="N-terminal domain of ligase-like"/>
    <property type="match status" value="1"/>
</dbReference>
<dbReference type="InterPro" id="IPR029045">
    <property type="entry name" value="ClpP/crotonase-like_dom_sf"/>
</dbReference>
<dbReference type="InterPro" id="IPR000873">
    <property type="entry name" value="AMP-dep_synth/lig_dom"/>
</dbReference>
<evidence type="ECO:0000313" key="5">
    <source>
        <dbReference type="EMBL" id="KAF8901202.1"/>
    </source>
</evidence>
<gene>
    <name evidence="5" type="ORF">CPB84DRAFT_1962148</name>
</gene>
<feature type="domain" description="Thioester reductase (TE)" evidence="4">
    <location>
        <begin position="696"/>
        <end position="930"/>
    </location>
</feature>
<keyword evidence="6" id="KW-1185">Reference proteome</keyword>
<dbReference type="Pfam" id="PF00501">
    <property type="entry name" value="AMP-binding"/>
    <property type="match status" value="1"/>
</dbReference>
<dbReference type="Gene3D" id="3.40.50.720">
    <property type="entry name" value="NAD(P)-binding Rossmann-like Domain"/>
    <property type="match status" value="1"/>
</dbReference>
<dbReference type="SUPFAM" id="SSF52096">
    <property type="entry name" value="ClpP/crotonase"/>
    <property type="match status" value="1"/>
</dbReference>
<name>A0A9P5TNC1_GYMJU</name>
<dbReference type="CDD" id="cd06558">
    <property type="entry name" value="crotonase-like"/>
    <property type="match status" value="1"/>
</dbReference>
<dbReference type="PANTHER" id="PTHR43439:SF2">
    <property type="entry name" value="ENZYME, PUTATIVE (JCVI)-RELATED"/>
    <property type="match status" value="1"/>
</dbReference>
<dbReference type="InterPro" id="IPR051414">
    <property type="entry name" value="Adenylate-forming_Reductase"/>
</dbReference>
<dbReference type="PANTHER" id="PTHR43439">
    <property type="entry name" value="PHENYLACETATE-COENZYME A LIGASE"/>
    <property type="match status" value="1"/>
</dbReference>
<evidence type="ECO:0008006" key="7">
    <source>
        <dbReference type="Google" id="ProtNLM"/>
    </source>
</evidence>
<protein>
    <recommendedName>
        <fullName evidence="7">Acetyl-CoA synthetase-like protein</fullName>
    </recommendedName>
</protein>
<evidence type="ECO:0000256" key="2">
    <source>
        <dbReference type="ARBA" id="ARBA00022553"/>
    </source>
</evidence>
<dbReference type="InterPro" id="IPR042099">
    <property type="entry name" value="ANL_N_sf"/>
</dbReference>
<organism evidence="5 6">
    <name type="scientific">Gymnopilus junonius</name>
    <name type="common">Spectacular rustgill mushroom</name>
    <name type="synonym">Gymnopilus spectabilis subsp. junonius</name>
    <dbReference type="NCBI Taxonomy" id="109634"/>
    <lineage>
        <taxon>Eukaryota</taxon>
        <taxon>Fungi</taxon>
        <taxon>Dikarya</taxon>
        <taxon>Basidiomycota</taxon>
        <taxon>Agaricomycotina</taxon>
        <taxon>Agaricomycetes</taxon>
        <taxon>Agaricomycetidae</taxon>
        <taxon>Agaricales</taxon>
        <taxon>Agaricineae</taxon>
        <taxon>Hymenogastraceae</taxon>
        <taxon>Gymnopilus</taxon>
    </lineage>
</organism>
<dbReference type="InterPro" id="IPR013120">
    <property type="entry name" value="FAR_NAD-bd"/>
</dbReference>
<dbReference type="InterPro" id="IPR020845">
    <property type="entry name" value="AMP-binding_CS"/>
</dbReference>
<comment type="caution">
    <text evidence="5">The sequence shown here is derived from an EMBL/GenBank/DDBJ whole genome shotgun (WGS) entry which is preliminary data.</text>
</comment>
<dbReference type="Pfam" id="PF00378">
    <property type="entry name" value="ECH_1"/>
    <property type="match status" value="1"/>
</dbReference>
<dbReference type="PROSITE" id="PS00455">
    <property type="entry name" value="AMP_BINDING"/>
    <property type="match status" value="1"/>
</dbReference>
<dbReference type="Gene3D" id="3.90.226.10">
    <property type="entry name" value="2-enoyl-CoA Hydratase, Chain A, domain 1"/>
    <property type="match status" value="1"/>
</dbReference>
<proteinExistence type="predicted"/>
<sequence>MPHVIPPADGSVTLPEVIDFHTKYNPDYPIFIFNEDGKSEITKITYLEYGRACDRVAHRFRPGRAGPDAELIAVMALSDTVLYHAVSVGLMRAGMIPFLMSPRNTAAAVIKMLKGVGCHRLLTTQETLKSLILEVKTELARDSPGFELSIEEVPPIQEIYPKLGHETKDDAFEEYPKPHVRPPMDNVLLYLHSSGSTGSPKSIAETYRIMWNWASFPPVSDMSLMSVAGMHLPAFHTLGVISHLLHSMYGLSVIALYPPTAFTPSELPIMPTPDNILDHIRRNKVQNLITIPSLLQIWAQDKQSVETLATMKMIGFSGGSVPSKLGNFMTNAGVSLCPIYGGTEFGGPTYMTRRPGGNDDWEWMALDDRLNIRWDPQGDGTYECQFLTSEYQQVSVENLHGEKGYATSDLFIPHPTAPGFWKIVGRKDDVIIHTSGEKTVPAPMENIILNSPYTMGVVIFGREHDQPGVLIELKPTYAVDPAVEVELVKARNLVWPIIEEANRVAPAFSKIFKELILFASPGKPLPRAGKGTIMRKAALASYADEIEALYATIDSTVNAEAVEPPSSWLKEDAEKWLKSQVEELNSGKTFNVSVDLFEQGLDSLSGTILRRRVVGALQANKDTQRAAELVTQNTIYNYPSIKKLAAFLAALVVDPDSAQASASRTDAIEEMIARYSVGLEHPISAGTASSGAVVLLTGTTGNLGSQILVILLRDPSVRKVYSLNRSASDDVRSRHVGRFQDKGFDISLLSNEKLVFLEGDLTQKNVGLRKEVYAELLSDVNVIIHIAWRLDFNLQLASFEPNIRASRNLIDLARASAAGSSAKFLFTSSVAQAISWDRTRGPYPEEVLTDPQFAVGNGYGEGKYVTERILSQSGIQGTSFRIGQISGGQPNGAWAITDWVPILVKSSIALKALPSLVGVASWISMDGVAQSLVDVALSPSSPPHALNIVHPRPLPFDTLISFVNDTLVGEGVIPSKLPVVAFPEWFALVEKLAAAGNADDLKDVPAIKLSDFFRNTAHADLALRAGELQGQECGGLADFSTTKAQSISKTMKELHPINIQDVLLWIKYWKSSGLRLFNPNLTGSRLVLVEKVPCASPQAYPDAQSAARYLQELDYDAFANALREIDQNEDVLVTVWQGKWFCAGTDVRRRVTSTSSIGSVRNALRSSVVGSTTDCGKALYSHSKILVAALNGPVMGITAAFLGYFDFIYALPSVWLAVPFTFLGIIAEGGASVSFVNRMGVAVANEVLIWGKKKSASELLACRFLNKIFPDQSVESFHAEVHTLLLEELRGLDPTAVLVVKSLIQRGLHEKNDPDAVNLRESYAQAERFASGIPAKQFARIAAKEIKHKL</sequence>
<evidence type="ECO:0000256" key="1">
    <source>
        <dbReference type="ARBA" id="ARBA00022450"/>
    </source>
</evidence>
<feature type="domain" description="AMP-dependent synthetase/ligase" evidence="3">
    <location>
        <begin position="24"/>
        <end position="354"/>
    </location>
</feature>
<reference evidence="5" key="1">
    <citation type="submission" date="2020-11" db="EMBL/GenBank/DDBJ databases">
        <authorList>
            <consortium name="DOE Joint Genome Institute"/>
            <person name="Ahrendt S."/>
            <person name="Riley R."/>
            <person name="Andreopoulos W."/>
            <person name="LaButti K."/>
            <person name="Pangilinan J."/>
            <person name="Ruiz-duenas F.J."/>
            <person name="Barrasa J.M."/>
            <person name="Sanchez-Garcia M."/>
            <person name="Camarero S."/>
            <person name="Miyauchi S."/>
            <person name="Serrano A."/>
            <person name="Linde D."/>
            <person name="Babiker R."/>
            <person name="Drula E."/>
            <person name="Ayuso-Fernandez I."/>
            <person name="Pacheco R."/>
            <person name="Padilla G."/>
            <person name="Ferreira P."/>
            <person name="Barriuso J."/>
            <person name="Kellner H."/>
            <person name="Castanera R."/>
            <person name="Alfaro M."/>
            <person name="Ramirez L."/>
            <person name="Pisabarro A.G."/>
            <person name="Kuo A."/>
            <person name="Tritt A."/>
            <person name="Lipzen A."/>
            <person name="He G."/>
            <person name="Yan M."/>
            <person name="Ng V."/>
            <person name="Cullen D."/>
            <person name="Martin F."/>
            <person name="Rosso M.-N."/>
            <person name="Henrissat B."/>
            <person name="Hibbett D."/>
            <person name="Martinez A.T."/>
            <person name="Grigoriev I.V."/>
        </authorList>
    </citation>
    <scope>NUCLEOTIDE SEQUENCE</scope>
    <source>
        <strain evidence="5">AH 44721</strain>
    </source>
</reference>
<keyword evidence="1" id="KW-0596">Phosphopantetheine</keyword>
<accession>A0A9P5TNC1</accession>
<dbReference type="Pfam" id="PF07993">
    <property type="entry name" value="NAD_binding_4"/>
    <property type="match status" value="1"/>
</dbReference>